<gene>
    <name evidence="3" type="ORF">HNQ60_004231</name>
</gene>
<evidence type="ECO:0000259" key="2">
    <source>
        <dbReference type="Pfam" id="PF20349"/>
    </source>
</evidence>
<dbReference type="EMBL" id="JACHHZ010000005">
    <property type="protein sequence ID" value="MBB6095341.1"/>
    <property type="molecule type" value="Genomic_DNA"/>
</dbReference>
<protein>
    <submittedName>
        <fullName evidence="3">Putative membrane protein</fullName>
    </submittedName>
</protein>
<feature type="domain" description="DUF6644" evidence="2">
    <location>
        <begin position="33"/>
        <end position="164"/>
    </location>
</feature>
<dbReference type="RefSeq" id="WP_184334725.1">
    <property type="nucleotide sequence ID" value="NZ_JACHHZ010000005.1"/>
</dbReference>
<dbReference type="Pfam" id="PF20349">
    <property type="entry name" value="DUF6644"/>
    <property type="match status" value="1"/>
</dbReference>
<evidence type="ECO:0000256" key="1">
    <source>
        <dbReference type="SAM" id="Phobius"/>
    </source>
</evidence>
<feature type="transmembrane region" description="Helical" evidence="1">
    <location>
        <begin position="27"/>
        <end position="50"/>
    </location>
</feature>
<evidence type="ECO:0000313" key="4">
    <source>
        <dbReference type="Proteomes" id="UP000588068"/>
    </source>
</evidence>
<proteinExistence type="predicted"/>
<keyword evidence="4" id="KW-1185">Reference proteome</keyword>
<reference evidence="3 4" key="1">
    <citation type="submission" date="2020-08" db="EMBL/GenBank/DDBJ databases">
        <title>Genomic Encyclopedia of Type Strains, Phase IV (KMG-IV): sequencing the most valuable type-strain genomes for metagenomic binning, comparative biology and taxonomic classification.</title>
        <authorList>
            <person name="Goeker M."/>
        </authorList>
    </citation>
    <scope>NUCLEOTIDE SEQUENCE [LARGE SCALE GENOMIC DNA]</scope>
    <source>
        <strain evidence="3 4">DSM 26723</strain>
    </source>
</reference>
<name>A0A841HPT2_9GAMM</name>
<keyword evidence="1" id="KW-0472">Membrane</keyword>
<feature type="transmembrane region" description="Helical" evidence="1">
    <location>
        <begin position="71"/>
        <end position="95"/>
    </location>
</feature>
<dbReference type="Proteomes" id="UP000588068">
    <property type="component" value="Unassembled WGS sequence"/>
</dbReference>
<keyword evidence="1" id="KW-0812">Transmembrane</keyword>
<dbReference type="AlphaFoldDB" id="A0A841HPT2"/>
<keyword evidence="1" id="KW-1133">Transmembrane helix</keyword>
<accession>A0A841HPT2</accession>
<sequence>MLNEVLLTFAQWLGAQQWSTGLHESFYMYNWIETTHVLTLTVFLGMLFVIDLRMLGVALTDVPASKIAERLDLPMMIGFTVMIITGLLLFYAIPVRTTQSVWFRLKVILLIAAGINAWIFRNRMKAAKPTWDLDPVPPKNVRIGAGLSLTLWIAIIFAGRAIAYDWFDCGKDQSAFLNWAAGCVADVAAH</sequence>
<feature type="transmembrane region" description="Helical" evidence="1">
    <location>
        <begin position="141"/>
        <end position="163"/>
    </location>
</feature>
<feature type="transmembrane region" description="Helical" evidence="1">
    <location>
        <begin position="101"/>
        <end position="120"/>
    </location>
</feature>
<comment type="caution">
    <text evidence="3">The sequence shown here is derived from an EMBL/GenBank/DDBJ whole genome shotgun (WGS) entry which is preliminary data.</text>
</comment>
<dbReference type="InterPro" id="IPR046586">
    <property type="entry name" value="DUF6644"/>
</dbReference>
<evidence type="ECO:0000313" key="3">
    <source>
        <dbReference type="EMBL" id="MBB6095341.1"/>
    </source>
</evidence>
<organism evidence="3 4">
    <name type="scientific">Povalibacter uvarum</name>
    <dbReference type="NCBI Taxonomy" id="732238"/>
    <lineage>
        <taxon>Bacteria</taxon>
        <taxon>Pseudomonadati</taxon>
        <taxon>Pseudomonadota</taxon>
        <taxon>Gammaproteobacteria</taxon>
        <taxon>Steroidobacterales</taxon>
        <taxon>Steroidobacteraceae</taxon>
        <taxon>Povalibacter</taxon>
    </lineage>
</organism>